<dbReference type="AlphaFoldDB" id="A0A9W7FRX4"/>
<evidence type="ECO:0000313" key="1">
    <source>
        <dbReference type="EMBL" id="GMI17129.1"/>
    </source>
</evidence>
<dbReference type="EMBL" id="BRXW01000276">
    <property type="protein sequence ID" value="GMI17129.1"/>
    <property type="molecule type" value="Genomic_DNA"/>
</dbReference>
<sequence length="86" mass="10133">MSETLFAELWLLHRYEKIREHKASLICEVWKNLDGSKSLQYTRSTSLPGGFQDRLFETWFTWDVVENGDGTRTFIIGFAPLEEYRA</sequence>
<organism evidence="1 2">
    <name type="scientific">Triparma laevis f. longispina</name>
    <dbReference type="NCBI Taxonomy" id="1714387"/>
    <lineage>
        <taxon>Eukaryota</taxon>
        <taxon>Sar</taxon>
        <taxon>Stramenopiles</taxon>
        <taxon>Ochrophyta</taxon>
        <taxon>Bolidophyceae</taxon>
        <taxon>Parmales</taxon>
        <taxon>Triparmaceae</taxon>
        <taxon>Triparma</taxon>
    </lineage>
</organism>
<comment type="caution">
    <text evidence="1">The sequence shown here is derived from an EMBL/GenBank/DDBJ whole genome shotgun (WGS) entry which is preliminary data.</text>
</comment>
<gene>
    <name evidence="1" type="ORF">TrLO_g13534</name>
</gene>
<accession>A0A9W7FRX4</accession>
<reference evidence="2" key="1">
    <citation type="journal article" date="2023" name="Commun. Biol.">
        <title>Genome analysis of Parmales, the sister group of diatoms, reveals the evolutionary specialization of diatoms from phago-mixotrophs to photoautotrophs.</title>
        <authorList>
            <person name="Ban H."/>
            <person name="Sato S."/>
            <person name="Yoshikawa S."/>
            <person name="Yamada K."/>
            <person name="Nakamura Y."/>
            <person name="Ichinomiya M."/>
            <person name="Sato N."/>
            <person name="Blanc-Mathieu R."/>
            <person name="Endo H."/>
            <person name="Kuwata A."/>
            <person name="Ogata H."/>
        </authorList>
    </citation>
    <scope>NUCLEOTIDE SEQUENCE [LARGE SCALE GENOMIC DNA]</scope>
    <source>
        <strain evidence="2">NIES 3700</strain>
    </source>
</reference>
<name>A0A9W7FRX4_9STRA</name>
<keyword evidence="2" id="KW-1185">Reference proteome</keyword>
<evidence type="ECO:0000313" key="2">
    <source>
        <dbReference type="Proteomes" id="UP001165122"/>
    </source>
</evidence>
<dbReference type="Proteomes" id="UP001165122">
    <property type="component" value="Unassembled WGS sequence"/>
</dbReference>
<proteinExistence type="predicted"/>
<protein>
    <submittedName>
        <fullName evidence="1">Uncharacterized protein</fullName>
    </submittedName>
</protein>